<sequence length="265" mass="28649">MILPPHPSLSLATSILFCANQMSSKIGPSHLPLFHKLPAKNLSFEPAKPLRFRSRACSPISSSYTGPSKQESTGRVVPAPDAYSVKFETLEGCKLGISRYPDFEYNAKGGVGNAVGRKDRTDDMLCVSFDVGTLYIPPLTGATTKFLGLPLPPLLKIAIVPEVFQGTISRRSGKVVELMFRARFLFSVGSIYRAPPLMVETTLTSEESRGSMRAGRGERMDEEGRCKMVGVAVVDPINDALMNAFLGLPTECIAILNAKISIAAP</sequence>
<accession>A0A8D7FS60</accession>
<dbReference type="AlphaFoldDB" id="A0A8D7FS60"/>
<name>A0A8D7FS60_MUSAM</name>
<protein>
    <submittedName>
        <fullName evidence="1">(wild Malaysian banana) hypothetical protein</fullName>
    </submittedName>
</protein>
<reference evidence="1" key="1">
    <citation type="submission" date="2021-03" db="EMBL/GenBank/DDBJ databases">
        <authorList>
            <consortium name="Genoscope - CEA"/>
            <person name="William W."/>
        </authorList>
    </citation>
    <scope>NUCLEOTIDE SEQUENCE</scope>
    <source>
        <strain evidence="1">Doubled-haploid Pahang</strain>
    </source>
</reference>
<dbReference type="EMBL" id="HG996475">
    <property type="protein sequence ID" value="CAG1863399.1"/>
    <property type="molecule type" value="Genomic_DNA"/>
</dbReference>
<dbReference type="PANTHER" id="PTHR35320">
    <property type="entry name" value="ATP-DEPENDENT CLP PROTEASE ATP-BINDING SUBUNIT"/>
    <property type="match status" value="1"/>
</dbReference>
<organism evidence="1">
    <name type="scientific">Musa acuminata subsp. malaccensis</name>
    <name type="common">Wild banana</name>
    <name type="synonym">Musa malaccensis</name>
    <dbReference type="NCBI Taxonomy" id="214687"/>
    <lineage>
        <taxon>Eukaryota</taxon>
        <taxon>Viridiplantae</taxon>
        <taxon>Streptophyta</taxon>
        <taxon>Embryophyta</taxon>
        <taxon>Tracheophyta</taxon>
        <taxon>Spermatophyta</taxon>
        <taxon>Magnoliopsida</taxon>
        <taxon>Liliopsida</taxon>
        <taxon>Zingiberales</taxon>
        <taxon>Musaceae</taxon>
        <taxon>Musa</taxon>
    </lineage>
</organism>
<proteinExistence type="predicted"/>
<dbReference type="PANTHER" id="PTHR35320:SF1">
    <property type="entry name" value="ATP-DEPENDENT CLP PROTEASE ATP-BINDING SUBUNIT"/>
    <property type="match status" value="1"/>
</dbReference>
<evidence type="ECO:0000313" key="1">
    <source>
        <dbReference type="EMBL" id="CAG1863399.1"/>
    </source>
</evidence>
<gene>
    <name evidence="1" type="ORF">GSMUA_22290.1</name>
</gene>